<accession>A0A093RCP7</accession>
<keyword evidence="1" id="KW-0812">Transmembrane</keyword>
<evidence type="ECO:0000313" key="2">
    <source>
        <dbReference type="EMBL" id="KFW62559.1"/>
    </source>
</evidence>
<dbReference type="Proteomes" id="UP000054081">
    <property type="component" value="Unassembled WGS sequence"/>
</dbReference>
<organism evidence="3 4">
    <name type="scientific">Pygoscelis adeliae</name>
    <name type="common">Adelie penguin</name>
    <dbReference type="NCBI Taxonomy" id="9238"/>
    <lineage>
        <taxon>Eukaryota</taxon>
        <taxon>Metazoa</taxon>
        <taxon>Chordata</taxon>
        <taxon>Craniata</taxon>
        <taxon>Vertebrata</taxon>
        <taxon>Euteleostomi</taxon>
        <taxon>Archelosauria</taxon>
        <taxon>Archosauria</taxon>
        <taxon>Dinosauria</taxon>
        <taxon>Saurischia</taxon>
        <taxon>Theropoda</taxon>
        <taxon>Coelurosauria</taxon>
        <taxon>Aves</taxon>
        <taxon>Neognathae</taxon>
        <taxon>Neoaves</taxon>
        <taxon>Aequornithes</taxon>
        <taxon>Sphenisciformes</taxon>
        <taxon>Spheniscidae</taxon>
        <taxon>Pygoscelis</taxon>
    </lineage>
</organism>
<dbReference type="CDD" id="cd09851">
    <property type="entry name" value="HTLV-1-like_HR1-HR2"/>
    <property type="match status" value="1"/>
</dbReference>
<reference evidence="3 4" key="1">
    <citation type="submission" date="2014-04" db="EMBL/GenBank/DDBJ databases">
        <title>Genome evolution of avian class.</title>
        <authorList>
            <person name="Zhang G."/>
            <person name="Li C."/>
        </authorList>
    </citation>
    <scope>NUCLEOTIDE SEQUENCE [LARGE SCALE GENOMIC DNA]</scope>
    <source>
        <strain evidence="3">BGI_AS28</strain>
    </source>
</reference>
<dbReference type="STRING" id="9238.A0A093RCP7"/>
<dbReference type="AlphaFoldDB" id="A0A093RCP7"/>
<evidence type="ECO:0000313" key="3">
    <source>
        <dbReference type="EMBL" id="KFW68739.1"/>
    </source>
</evidence>
<dbReference type="InterPro" id="IPR018154">
    <property type="entry name" value="TLV/ENV_coat_polyprotein"/>
</dbReference>
<dbReference type="EMBL" id="KL224687">
    <property type="protein sequence ID" value="KFW62559.1"/>
    <property type="molecule type" value="Genomic_DNA"/>
</dbReference>
<gene>
    <name evidence="2" type="ORF">AS28_02872</name>
    <name evidence="3" type="ORF">AS28_10695</name>
</gene>
<dbReference type="Pfam" id="PF00429">
    <property type="entry name" value="TLV_coat"/>
    <property type="match status" value="1"/>
</dbReference>
<dbReference type="EMBL" id="KL225203">
    <property type="protein sequence ID" value="KFW68739.1"/>
    <property type="molecule type" value="Genomic_DNA"/>
</dbReference>
<evidence type="ECO:0000313" key="4">
    <source>
        <dbReference type="Proteomes" id="UP000054081"/>
    </source>
</evidence>
<feature type="non-terminal residue" evidence="3">
    <location>
        <position position="340"/>
    </location>
</feature>
<dbReference type="PANTHER" id="PTHR10424:SF82">
    <property type="entry name" value="ENVELOPE GLYCOPROTEIN-RELATED"/>
    <property type="match status" value="1"/>
</dbReference>
<evidence type="ECO:0000256" key="1">
    <source>
        <dbReference type="SAM" id="Phobius"/>
    </source>
</evidence>
<name>A0A093RCP7_PYGAD</name>
<sequence>VWTLMDVSFRVINKTNPNLTTECWLCFNAKPPYCEAIGLGNRPRLANGSNPGSCRWENSTQGISLQHVQGQGRCVGQIPPEKQHLRNRTFKTKKASEWLIPANNAKWICSKTGLTSCVSMSYLRTMKEFCVQILLIPKITYHPKEFEYQLEPIFIHRWAKREPITALALGTIIALSVAGAGTGITSLIKQNQEFTALKVAVDEDLLRIEQSITALEKSVRSVSEVVLQNRRGLDLLFLKEGGLCVALKEECCTYADHTGLVRDTMNKLRENIEKRKREYESRQNWYETWFRQSPWLTTLLSTIAGPLILLTLILVFGPCICNKVIAIMRNRLEAAHLLLI</sequence>
<feature type="transmembrane region" description="Helical" evidence="1">
    <location>
        <begin position="295"/>
        <end position="321"/>
    </location>
</feature>
<dbReference type="PANTHER" id="PTHR10424">
    <property type="entry name" value="VIRAL ENVELOPE PROTEIN"/>
    <property type="match status" value="1"/>
</dbReference>
<feature type="transmembrane region" description="Helical" evidence="1">
    <location>
        <begin position="164"/>
        <end position="188"/>
    </location>
</feature>
<keyword evidence="1" id="KW-0472">Membrane</keyword>
<proteinExistence type="predicted"/>
<dbReference type="Gene3D" id="1.10.287.210">
    <property type="match status" value="1"/>
</dbReference>
<keyword evidence="4" id="KW-1185">Reference proteome</keyword>
<feature type="non-terminal residue" evidence="3">
    <location>
        <position position="1"/>
    </location>
</feature>
<keyword evidence="1" id="KW-1133">Transmembrane helix</keyword>
<protein>
    <recommendedName>
        <fullName evidence="5">Envelope glycoprotein</fullName>
    </recommendedName>
</protein>
<evidence type="ECO:0008006" key="5">
    <source>
        <dbReference type="Google" id="ProtNLM"/>
    </source>
</evidence>
<dbReference type="SUPFAM" id="SSF58069">
    <property type="entry name" value="Virus ectodomain"/>
    <property type="match status" value="1"/>
</dbReference>